<dbReference type="EMBL" id="CAXAMM010029169">
    <property type="protein sequence ID" value="CAK9064180.1"/>
    <property type="molecule type" value="Genomic_DNA"/>
</dbReference>
<comment type="caution">
    <text evidence="1">The sequence shown here is derived from an EMBL/GenBank/DDBJ whole genome shotgun (WGS) entry which is preliminary data.</text>
</comment>
<accession>A0ABP0NK95</accession>
<name>A0ABP0NK95_9DINO</name>
<reference evidence="1 2" key="1">
    <citation type="submission" date="2024-02" db="EMBL/GenBank/DDBJ databases">
        <authorList>
            <person name="Chen Y."/>
            <person name="Shah S."/>
            <person name="Dougan E. K."/>
            <person name="Thang M."/>
            <person name="Chan C."/>
        </authorList>
    </citation>
    <scope>NUCLEOTIDE SEQUENCE [LARGE SCALE GENOMIC DNA]</scope>
</reference>
<organism evidence="1 2">
    <name type="scientific">Durusdinium trenchii</name>
    <dbReference type="NCBI Taxonomy" id="1381693"/>
    <lineage>
        <taxon>Eukaryota</taxon>
        <taxon>Sar</taxon>
        <taxon>Alveolata</taxon>
        <taxon>Dinophyceae</taxon>
        <taxon>Suessiales</taxon>
        <taxon>Symbiodiniaceae</taxon>
        <taxon>Durusdinium</taxon>
    </lineage>
</organism>
<keyword evidence="2" id="KW-1185">Reference proteome</keyword>
<dbReference type="Proteomes" id="UP001642464">
    <property type="component" value="Unassembled WGS sequence"/>
</dbReference>
<evidence type="ECO:0000313" key="2">
    <source>
        <dbReference type="Proteomes" id="UP001642464"/>
    </source>
</evidence>
<sequence length="336" mass="35440">EDGAFLPATPYEHPGFPSHFTKKEAEVELQEPFPQDVAPAQVPPFGCSSTSVMLTGIGAAQAARCIYDFLRTKASASFSKIRPLKFAMKATVFHEINRTLVSCVTKARVFAKTDRDLVVEFRRCSGDAIAFAHLFEQASNHLRLSFSLSPSAAPMLPTPHPVGAGSSDAFLAPLVDMVSSGHEPAEAEAAAALAAVVSAGTAGILAASMDVQKTLEKLCESPTVATAYPAARLASGLVSSAQEPHLANELTFAAVRGAAAEHLDVLVRMELAEAVRAVARKCASEHSALVNRDELQRALEEVVRAGDLGGEEVSHCLREALGSLEATCHLQDGVVA</sequence>
<protein>
    <submittedName>
        <fullName evidence="1">Uncharacterized protein</fullName>
    </submittedName>
</protein>
<feature type="non-terminal residue" evidence="1">
    <location>
        <position position="1"/>
    </location>
</feature>
<gene>
    <name evidence="1" type="ORF">SCF082_LOCUS33098</name>
</gene>
<proteinExistence type="predicted"/>
<evidence type="ECO:0000313" key="1">
    <source>
        <dbReference type="EMBL" id="CAK9064180.1"/>
    </source>
</evidence>